<evidence type="ECO:0000313" key="1">
    <source>
        <dbReference type="EMBL" id="KAK1728298.1"/>
    </source>
</evidence>
<protein>
    <submittedName>
        <fullName evidence="1">Uncharacterized protein</fullName>
    </submittedName>
</protein>
<sequence length="180" mass="20211">MTSISIQTDVNSEPPRFGPMFQRLKPVLASLPIASRYHLKLTWALSKLAIDVGTKSTKVTRCYGEGAKDVFVDGPAPDVSEGRQRLRLRWGRQLIGLTSVVPIATSSAPVRSIISSTKLLRLLLREPLPPIFQDIANRIENTFQNEVQSSHLEKILPLIEEFFENISKRWRQSVESADTS</sequence>
<dbReference type="EMBL" id="JAHMHS010000018">
    <property type="protein sequence ID" value="KAK1728298.1"/>
    <property type="molecule type" value="Genomic_DNA"/>
</dbReference>
<dbReference type="AlphaFoldDB" id="A0AAD8URS5"/>
<name>A0AAD8URS5_GLOAC</name>
<evidence type="ECO:0000313" key="2">
    <source>
        <dbReference type="Proteomes" id="UP001244207"/>
    </source>
</evidence>
<dbReference type="Proteomes" id="UP001244207">
    <property type="component" value="Unassembled WGS sequence"/>
</dbReference>
<organism evidence="1 2">
    <name type="scientific">Glomerella acutata</name>
    <name type="common">Colletotrichum acutatum</name>
    <dbReference type="NCBI Taxonomy" id="27357"/>
    <lineage>
        <taxon>Eukaryota</taxon>
        <taxon>Fungi</taxon>
        <taxon>Dikarya</taxon>
        <taxon>Ascomycota</taxon>
        <taxon>Pezizomycotina</taxon>
        <taxon>Sordariomycetes</taxon>
        <taxon>Hypocreomycetidae</taxon>
        <taxon>Glomerellales</taxon>
        <taxon>Glomerellaceae</taxon>
        <taxon>Colletotrichum</taxon>
        <taxon>Colletotrichum acutatum species complex</taxon>
    </lineage>
</organism>
<proteinExistence type="predicted"/>
<accession>A0AAD8URS5</accession>
<dbReference type="RefSeq" id="XP_060368353.1">
    <property type="nucleotide sequence ID" value="XM_060510229.1"/>
</dbReference>
<comment type="caution">
    <text evidence="1">The sequence shown here is derived from an EMBL/GenBank/DDBJ whole genome shotgun (WGS) entry which is preliminary data.</text>
</comment>
<gene>
    <name evidence="1" type="ORF">BDZ83DRAFT_648863</name>
</gene>
<reference evidence="1" key="1">
    <citation type="submission" date="2021-12" db="EMBL/GenBank/DDBJ databases">
        <title>Comparative genomics, transcriptomics and evolutionary studies reveal genomic signatures of adaptation to plant cell wall in hemibiotrophic fungi.</title>
        <authorList>
            <consortium name="DOE Joint Genome Institute"/>
            <person name="Baroncelli R."/>
            <person name="Diaz J.F."/>
            <person name="Benocci T."/>
            <person name="Peng M."/>
            <person name="Battaglia E."/>
            <person name="Haridas S."/>
            <person name="Andreopoulos W."/>
            <person name="Labutti K."/>
            <person name="Pangilinan J."/>
            <person name="Floch G.L."/>
            <person name="Makela M.R."/>
            <person name="Henrissat B."/>
            <person name="Grigoriev I.V."/>
            <person name="Crouch J.A."/>
            <person name="De Vries R.P."/>
            <person name="Sukno S.A."/>
            <person name="Thon M.R."/>
        </authorList>
    </citation>
    <scope>NUCLEOTIDE SEQUENCE</scope>
    <source>
        <strain evidence="1">CBS 112980</strain>
    </source>
</reference>
<keyword evidence="2" id="KW-1185">Reference proteome</keyword>
<dbReference type="GeneID" id="85394128"/>